<evidence type="ECO:0000256" key="3">
    <source>
        <dbReference type="ARBA" id="ARBA00022553"/>
    </source>
</evidence>
<keyword evidence="6 10" id="KW-0418">Kinase</keyword>
<protein>
    <recommendedName>
        <fullName evidence="2">histidine kinase</fullName>
        <ecNumber evidence="2">2.7.13.3</ecNumber>
    </recommendedName>
</protein>
<keyword evidence="11" id="KW-1185">Reference proteome</keyword>
<dbReference type="CDD" id="cd16936">
    <property type="entry name" value="HATPase_RsbW-like"/>
    <property type="match status" value="1"/>
</dbReference>
<dbReference type="PANTHER" id="PTHR41523:SF8">
    <property type="entry name" value="ETHYLENE RESPONSE SENSOR PROTEIN"/>
    <property type="match status" value="1"/>
</dbReference>
<evidence type="ECO:0000256" key="6">
    <source>
        <dbReference type="ARBA" id="ARBA00022777"/>
    </source>
</evidence>
<dbReference type="EMBL" id="FOCE01000001">
    <property type="protein sequence ID" value="SEM43444.1"/>
    <property type="molecule type" value="Genomic_DNA"/>
</dbReference>
<evidence type="ECO:0000256" key="1">
    <source>
        <dbReference type="ARBA" id="ARBA00000085"/>
    </source>
</evidence>
<dbReference type="Gene3D" id="3.30.450.20">
    <property type="entry name" value="PAS domain"/>
    <property type="match status" value="1"/>
</dbReference>
<dbReference type="STRING" id="933059.SAMN04488103_101142"/>
<keyword evidence="4" id="KW-0808">Transferase</keyword>
<dbReference type="Proteomes" id="UP000198761">
    <property type="component" value="Unassembled WGS sequence"/>
</dbReference>
<comment type="catalytic activity">
    <reaction evidence="1">
        <text>ATP + protein L-histidine = ADP + protein N-phospho-L-histidine.</text>
        <dbReference type="EC" id="2.7.13.3"/>
    </reaction>
</comment>
<evidence type="ECO:0000313" key="11">
    <source>
        <dbReference type="Proteomes" id="UP000198761"/>
    </source>
</evidence>
<keyword evidence="7" id="KW-0067">ATP-binding</keyword>
<dbReference type="OrthoDB" id="9767435at2"/>
<organism evidence="10 11">
    <name type="scientific">Gemmobacter aquatilis</name>
    <dbReference type="NCBI Taxonomy" id="933059"/>
    <lineage>
        <taxon>Bacteria</taxon>
        <taxon>Pseudomonadati</taxon>
        <taxon>Pseudomonadota</taxon>
        <taxon>Alphaproteobacteria</taxon>
        <taxon>Rhodobacterales</taxon>
        <taxon>Paracoccaceae</taxon>
        <taxon>Gemmobacter</taxon>
    </lineage>
</organism>
<evidence type="ECO:0000256" key="4">
    <source>
        <dbReference type="ARBA" id="ARBA00022679"/>
    </source>
</evidence>
<evidence type="ECO:0000313" key="10">
    <source>
        <dbReference type="EMBL" id="SEM43444.1"/>
    </source>
</evidence>
<dbReference type="InterPro" id="IPR011495">
    <property type="entry name" value="Sig_transdc_His_kin_sub2_dim/P"/>
</dbReference>
<dbReference type="PANTHER" id="PTHR41523">
    <property type="entry name" value="TWO-COMPONENT SYSTEM SENSOR PROTEIN"/>
    <property type="match status" value="1"/>
</dbReference>
<feature type="domain" description="Signal transduction histidine kinase subgroup 2 dimerisation and phosphoacceptor" evidence="9">
    <location>
        <begin position="382"/>
        <end position="455"/>
    </location>
</feature>
<name>A0A1H7YC56_9RHOB</name>
<gene>
    <name evidence="10" type="ORF">SAMN04488103_101142</name>
</gene>
<keyword evidence="8" id="KW-0472">Membrane</keyword>
<keyword evidence="3" id="KW-0597">Phosphoprotein</keyword>
<reference evidence="10 11" key="1">
    <citation type="submission" date="2016-10" db="EMBL/GenBank/DDBJ databases">
        <authorList>
            <person name="de Groot N.N."/>
        </authorList>
    </citation>
    <scope>NUCLEOTIDE SEQUENCE [LARGE SCALE GENOMIC DNA]</scope>
    <source>
        <strain evidence="10 11">DSM 3857</strain>
    </source>
</reference>
<dbReference type="RefSeq" id="WP_091295303.1">
    <property type="nucleotide sequence ID" value="NZ_FOCE01000001.1"/>
</dbReference>
<keyword evidence="5" id="KW-0547">Nucleotide-binding</keyword>
<keyword evidence="8" id="KW-0812">Transmembrane</keyword>
<dbReference type="GO" id="GO:0005524">
    <property type="term" value="F:ATP binding"/>
    <property type="evidence" value="ECO:0007669"/>
    <property type="project" value="UniProtKB-KW"/>
</dbReference>
<evidence type="ECO:0000256" key="5">
    <source>
        <dbReference type="ARBA" id="ARBA00022741"/>
    </source>
</evidence>
<dbReference type="Pfam" id="PF07568">
    <property type="entry name" value="HisKA_2"/>
    <property type="match status" value="1"/>
</dbReference>
<dbReference type="EC" id="2.7.13.3" evidence="2"/>
<dbReference type="InterPro" id="IPR036890">
    <property type="entry name" value="HATPase_C_sf"/>
</dbReference>
<feature type="transmembrane region" description="Helical" evidence="8">
    <location>
        <begin position="17"/>
        <end position="38"/>
    </location>
</feature>
<evidence type="ECO:0000256" key="8">
    <source>
        <dbReference type="SAM" id="Phobius"/>
    </source>
</evidence>
<dbReference type="SUPFAM" id="SSF55874">
    <property type="entry name" value="ATPase domain of HSP90 chaperone/DNA topoisomerase II/histidine kinase"/>
    <property type="match status" value="1"/>
</dbReference>
<evidence type="ECO:0000256" key="7">
    <source>
        <dbReference type="ARBA" id="ARBA00022840"/>
    </source>
</evidence>
<sequence length="602" mass="64920">MTLAELRARLHPFVSGLGFRLMIMFGIVMMPLAVLSYVQTRQYQTEAAARAEAAVLGATMRAAAPLVEEILRGQGAVNALAAALPGVVGDPVACTALLARFLAEPGNAQYTFVGYVPRNLQMDCSPQGARDLTAMGYLRDLMDAGAPKVRVNRNGPVSHQSVLIFSHPVRDVRGVVIGLVSLSLPHAALTLPAVADATAKPGTDPVALITFDQEGTLLTTSVGLDAAPQRLPRDRSLKALTGDGATSFTGYSVGGVERVFAVVPLASGSVFLLGNWPMTATDVTIFRTPIPIIAYPVLMWLASLLVAHLAAEHQVLRHMRTLRASITSFAAGNRRLPDLDLDHAPLELQSVGLAFERMMESVLHDEAELEDMVHQKEVLLREVHHRVKNNLQLIASIINMQIRKARSPESKTTLKGLQDRVMSLATIHRELYQTTGLTDIRADELLQRILEQILRMGGKPGAPFLVETTLDDIHLTPDQAVPLSLLVTEALTNALKYASAPAGQRPRLRVCLRRLPDCRAGVEIANSITGSRGPHPALMEGDASGSGLGEALVRAFAAQLGTAVTREEHDGEFILRFDFRPSALANAEARLAADEPENTDIT</sequence>
<evidence type="ECO:0000259" key="9">
    <source>
        <dbReference type="Pfam" id="PF07568"/>
    </source>
</evidence>
<proteinExistence type="predicted"/>
<evidence type="ECO:0000256" key="2">
    <source>
        <dbReference type="ARBA" id="ARBA00012438"/>
    </source>
</evidence>
<keyword evidence="8" id="KW-1133">Transmembrane helix</keyword>
<dbReference type="GO" id="GO:0004673">
    <property type="term" value="F:protein histidine kinase activity"/>
    <property type="evidence" value="ECO:0007669"/>
    <property type="project" value="UniProtKB-EC"/>
</dbReference>
<dbReference type="AlphaFoldDB" id="A0A1H7YC56"/>
<accession>A0A1H7YC56</accession>
<dbReference type="Gene3D" id="3.30.565.10">
    <property type="entry name" value="Histidine kinase-like ATPase, C-terminal domain"/>
    <property type="match status" value="1"/>
</dbReference>